<dbReference type="PANTHER" id="PTHR35213:SF3">
    <property type="entry name" value="MYB-LIKE DOMAIN-CONTAINING PROTEIN"/>
    <property type="match status" value="1"/>
</dbReference>
<proteinExistence type="predicted"/>
<feature type="coiled-coil region" evidence="1">
    <location>
        <begin position="376"/>
        <end position="406"/>
    </location>
</feature>
<organism evidence="3 4">
    <name type="scientific">Cyclotella cryptica</name>
    <dbReference type="NCBI Taxonomy" id="29204"/>
    <lineage>
        <taxon>Eukaryota</taxon>
        <taxon>Sar</taxon>
        <taxon>Stramenopiles</taxon>
        <taxon>Ochrophyta</taxon>
        <taxon>Bacillariophyta</taxon>
        <taxon>Coscinodiscophyceae</taxon>
        <taxon>Thalassiosirophycidae</taxon>
        <taxon>Stephanodiscales</taxon>
        <taxon>Stephanodiscaceae</taxon>
        <taxon>Cyclotella</taxon>
    </lineage>
</organism>
<dbReference type="AlphaFoldDB" id="A0ABD3NJZ9"/>
<feature type="region of interest" description="Disordered" evidence="2">
    <location>
        <begin position="83"/>
        <end position="102"/>
    </location>
</feature>
<comment type="caution">
    <text evidence="3">The sequence shown here is derived from an EMBL/GenBank/DDBJ whole genome shotgun (WGS) entry which is preliminary data.</text>
</comment>
<dbReference type="PANTHER" id="PTHR35213">
    <property type="entry name" value="RING-TYPE DOMAIN-CONTAINING PROTEIN-RELATED"/>
    <property type="match status" value="1"/>
</dbReference>
<keyword evidence="1" id="KW-0175">Coiled coil</keyword>
<feature type="compositionally biased region" description="Polar residues" evidence="2">
    <location>
        <begin position="57"/>
        <end position="73"/>
    </location>
</feature>
<dbReference type="EMBL" id="JABMIG020000547">
    <property type="protein sequence ID" value="KAL3775271.1"/>
    <property type="molecule type" value="Genomic_DNA"/>
</dbReference>
<reference evidence="3 4" key="1">
    <citation type="journal article" date="2020" name="G3 (Bethesda)">
        <title>Improved Reference Genome for Cyclotella cryptica CCMP332, a Model for Cell Wall Morphogenesis, Salinity Adaptation, and Lipid Production in Diatoms (Bacillariophyta).</title>
        <authorList>
            <person name="Roberts W.R."/>
            <person name="Downey K.M."/>
            <person name="Ruck E.C."/>
            <person name="Traller J.C."/>
            <person name="Alverson A.J."/>
        </authorList>
    </citation>
    <scope>NUCLEOTIDE SEQUENCE [LARGE SCALE GENOMIC DNA]</scope>
    <source>
        <strain evidence="3 4">CCMP332</strain>
    </source>
</reference>
<accession>A0ABD3NJZ9</accession>
<evidence type="ECO:0000256" key="1">
    <source>
        <dbReference type="SAM" id="Coils"/>
    </source>
</evidence>
<feature type="compositionally biased region" description="Basic and acidic residues" evidence="2">
    <location>
        <begin position="40"/>
        <end position="50"/>
    </location>
</feature>
<gene>
    <name evidence="3" type="ORF">HJC23_009600</name>
</gene>
<keyword evidence="4" id="KW-1185">Reference proteome</keyword>
<protein>
    <submittedName>
        <fullName evidence="3">Uncharacterized protein</fullName>
    </submittedName>
</protein>
<sequence length="418" mass="47643">MSSSPPVPTIPDTVMYQNIIVNEESARDQSVAEDDGNDNQDIRPGAHEPQSEEATETQEGVTEPPMQNGNEIATNPPRIEYHAFTSSHTDPQGNPLRRGKWTPEESNYANRLIIEFRRGTLPLPPDVSITLREFLSKLLRCDPMRITKKFEGDNCLRKVVYKSSIASGQEDVASSVREQILELEAKFLERLDKTKSNSSQAVADKALLESLRSEGGGKDLIDLFCEGMQWEANMERLEEGHTGIETRAEREIPGHLLKRQHQLQTDEISAPSFQQVLMTQLQNMKKLIEEHQQQLMGGLAWHEITNVKTETEPEEQSFPPFLKKLKIEANYNSAVANLLSVQRMVLDSKHKLYDLEFDTCEMKVNRGRASDAGDRIEKRMEVITALREEIERLEAQRVEIESYIEEKYKSGHDKELEV</sequence>
<evidence type="ECO:0000313" key="3">
    <source>
        <dbReference type="EMBL" id="KAL3775271.1"/>
    </source>
</evidence>
<evidence type="ECO:0000256" key="2">
    <source>
        <dbReference type="SAM" id="MobiDB-lite"/>
    </source>
</evidence>
<name>A0ABD3NJZ9_9STRA</name>
<feature type="region of interest" description="Disordered" evidence="2">
    <location>
        <begin position="1"/>
        <end position="74"/>
    </location>
</feature>
<dbReference type="Proteomes" id="UP001516023">
    <property type="component" value="Unassembled WGS sequence"/>
</dbReference>
<evidence type="ECO:0000313" key="4">
    <source>
        <dbReference type="Proteomes" id="UP001516023"/>
    </source>
</evidence>